<dbReference type="Pfam" id="PF03466">
    <property type="entry name" value="LysR_substrate"/>
    <property type="match status" value="1"/>
</dbReference>
<keyword evidence="4" id="KW-0804">Transcription</keyword>
<evidence type="ECO:0000313" key="7">
    <source>
        <dbReference type="Proteomes" id="UP001515100"/>
    </source>
</evidence>
<evidence type="ECO:0000256" key="2">
    <source>
        <dbReference type="ARBA" id="ARBA00023015"/>
    </source>
</evidence>
<evidence type="ECO:0000256" key="1">
    <source>
        <dbReference type="ARBA" id="ARBA00009437"/>
    </source>
</evidence>
<sequence>MEIDTRHLRMVKAVADEGSITRAATALGTTQPALTRQLRRVEEHLGGPLFERSRAGAELTPLGRLVVGRAHAVLSVIDTLQADATGGAGGVTRPMPAQVRIGVKFGNALVGLIRGLRSVVPSTEIVTESETRIDGLLDLLSSHRLDFAVVHEFVGHELDLDSRLRVRPVGCEPAFVLMAVDHPLAGHDELELSRLRDEKWLMSPLDVDREADCMTRICFDAGFSPVISHYLSDGHAVELIRAGEAIALSTPTNRDSGMVLKPLVGTPMQTRRLLLVDRDNPFAEHLDKLARFTADTLAETLEKQPVYKAWKDVHGALPLGPRPRPGAVLTDL</sequence>
<dbReference type="PANTHER" id="PTHR30346:SF30">
    <property type="entry name" value="SMALL NEUTRAL PROTEASE REGULATORY PROTEIN"/>
    <property type="match status" value="1"/>
</dbReference>
<protein>
    <submittedName>
        <fullName evidence="6">LysR family transcriptional regulator</fullName>
    </submittedName>
</protein>
<accession>A0A641AI45</accession>
<dbReference type="SUPFAM" id="SSF53850">
    <property type="entry name" value="Periplasmic binding protein-like II"/>
    <property type="match status" value="1"/>
</dbReference>
<proteinExistence type="inferred from homology"/>
<dbReference type="EMBL" id="SDPP02000005">
    <property type="protein sequence ID" value="KAA1373611.1"/>
    <property type="molecule type" value="Genomic_DNA"/>
</dbReference>
<dbReference type="AlphaFoldDB" id="A0A641AI45"/>
<comment type="similarity">
    <text evidence="1">Belongs to the LysR transcriptional regulatory family.</text>
</comment>
<dbReference type="GO" id="GO:0003677">
    <property type="term" value="F:DNA binding"/>
    <property type="evidence" value="ECO:0007669"/>
    <property type="project" value="UniProtKB-KW"/>
</dbReference>
<dbReference type="InterPro" id="IPR036390">
    <property type="entry name" value="WH_DNA-bd_sf"/>
</dbReference>
<dbReference type="GO" id="GO:0032993">
    <property type="term" value="C:protein-DNA complex"/>
    <property type="evidence" value="ECO:0007669"/>
    <property type="project" value="TreeGrafter"/>
</dbReference>
<dbReference type="PANTHER" id="PTHR30346">
    <property type="entry name" value="TRANSCRIPTIONAL DUAL REGULATOR HCAR-RELATED"/>
    <property type="match status" value="1"/>
</dbReference>
<dbReference type="InterPro" id="IPR005119">
    <property type="entry name" value="LysR_subst-bd"/>
</dbReference>
<keyword evidence="2" id="KW-0805">Transcription regulation</keyword>
<dbReference type="RefSeq" id="WP_129185128.1">
    <property type="nucleotide sequence ID" value="NZ_JAGIOG010000001.1"/>
</dbReference>
<dbReference type="InterPro" id="IPR000847">
    <property type="entry name" value="LysR_HTH_N"/>
</dbReference>
<evidence type="ECO:0000256" key="4">
    <source>
        <dbReference type="ARBA" id="ARBA00023163"/>
    </source>
</evidence>
<comment type="caution">
    <text evidence="6">The sequence shown here is derived from an EMBL/GenBank/DDBJ whole genome shotgun (WGS) entry which is preliminary data.</text>
</comment>
<name>A0A641AI45_9ACTN</name>
<dbReference type="InterPro" id="IPR036388">
    <property type="entry name" value="WH-like_DNA-bd_sf"/>
</dbReference>
<evidence type="ECO:0000259" key="5">
    <source>
        <dbReference type="PROSITE" id="PS50931"/>
    </source>
</evidence>
<keyword evidence="7" id="KW-1185">Reference proteome</keyword>
<evidence type="ECO:0000313" key="6">
    <source>
        <dbReference type="EMBL" id="KAA1373611.1"/>
    </source>
</evidence>
<dbReference type="GO" id="GO:0003700">
    <property type="term" value="F:DNA-binding transcription factor activity"/>
    <property type="evidence" value="ECO:0007669"/>
    <property type="project" value="InterPro"/>
</dbReference>
<dbReference type="Gene3D" id="1.10.10.10">
    <property type="entry name" value="Winged helix-like DNA-binding domain superfamily/Winged helix DNA-binding domain"/>
    <property type="match status" value="1"/>
</dbReference>
<dbReference type="PROSITE" id="PS50931">
    <property type="entry name" value="HTH_LYSR"/>
    <property type="match status" value="1"/>
</dbReference>
<dbReference type="Proteomes" id="UP001515100">
    <property type="component" value="Unassembled WGS sequence"/>
</dbReference>
<organism evidence="6 7">
    <name type="scientific">Aeromicrobium fastidiosum</name>
    <dbReference type="NCBI Taxonomy" id="52699"/>
    <lineage>
        <taxon>Bacteria</taxon>
        <taxon>Bacillati</taxon>
        <taxon>Actinomycetota</taxon>
        <taxon>Actinomycetes</taxon>
        <taxon>Propionibacteriales</taxon>
        <taxon>Nocardioidaceae</taxon>
        <taxon>Aeromicrobium</taxon>
    </lineage>
</organism>
<dbReference type="Pfam" id="PF00126">
    <property type="entry name" value="HTH_1"/>
    <property type="match status" value="1"/>
</dbReference>
<keyword evidence="3" id="KW-0238">DNA-binding</keyword>
<dbReference type="SUPFAM" id="SSF46785">
    <property type="entry name" value="Winged helix' DNA-binding domain"/>
    <property type="match status" value="1"/>
</dbReference>
<evidence type="ECO:0000256" key="3">
    <source>
        <dbReference type="ARBA" id="ARBA00023125"/>
    </source>
</evidence>
<reference evidence="6" key="1">
    <citation type="submission" date="2019-09" db="EMBL/GenBank/DDBJ databases">
        <authorList>
            <person name="Li J."/>
        </authorList>
    </citation>
    <scope>NUCLEOTIDE SEQUENCE [LARGE SCALE GENOMIC DNA]</scope>
    <source>
        <strain evidence="6">NRBC 14897</strain>
    </source>
</reference>
<dbReference type="PRINTS" id="PR00039">
    <property type="entry name" value="HTHLYSR"/>
</dbReference>
<gene>
    <name evidence="6" type="ORF">ESP62_016770</name>
</gene>
<dbReference type="Gene3D" id="3.40.190.10">
    <property type="entry name" value="Periplasmic binding protein-like II"/>
    <property type="match status" value="2"/>
</dbReference>
<feature type="domain" description="HTH lysR-type" evidence="5">
    <location>
        <begin position="3"/>
        <end position="60"/>
    </location>
</feature>
<dbReference type="OrthoDB" id="3171102at2"/>